<dbReference type="PANTHER" id="PTHR32114:SF2">
    <property type="entry name" value="ABC TRANSPORTER ABCH.3"/>
    <property type="match status" value="1"/>
</dbReference>
<accession>A0A5C8HQW0</accession>
<reference evidence="7 8" key="1">
    <citation type="submission" date="2019-08" db="EMBL/GenBank/DDBJ databases">
        <authorList>
            <person name="Dong K."/>
        </authorList>
    </citation>
    <scope>NUCLEOTIDE SEQUENCE [LARGE SCALE GENOMIC DNA]</scope>
    <source>
        <strain evidence="7 8">M4-8</strain>
    </source>
</reference>
<feature type="region of interest" description="Disordered" evidence="5">
    <location>
        <begin position="224"/>
        <end position="296"/>
    </location>
</feature>
<feature type="domain" description="Rad50/SbcC-type AAA" evidence="6">
    <location>
        <begin position="5"/>
        <end position="204"/>
    </location>
</feature>
<dbReference type="PANTHER" id="PTHR32114">
    <property type="entry name" value="ABC TRANSPORTER ABCH.3"/>
    <property type="match status" value="1"/>
</dbReference>
<keyword evidence="4" id="KW-0175">Coiled coil</keyword>
<evidence type="ECO:0000256" key="2">
    <source>
        <dbReference type="ARBA" id="ARBA00011322"/>
    </source>
</evidence>
<keyword evidence="8" id="KW-1185">Reference proteome</keyword>
<evidence type="ECO:0000256" key="1">
    <source>
        <dbReference type="ARBA" id="ARBA00006930"/>
    </source>
</evidence>
<protein>
    <recommendedName>
        <fullName evidence="3">Nuclease SbcCD subunit C</fullName>
    </recommendedName>
</protein>
<feature type="region of interest" description="Disordered" evidence="5">
    <location>
        <begin position="334"/>
        <end position="366"/>
    </location>
</feature>
<dbReference type="Gene3D" id="3.40.50.300">
    <property type="entry name" value="P-loop containing nucleotide triphosphate hydrolases"/>
    <property type="match status" value="2"/>
</dbReference>
<evidence type="ECO:0000313" key="8">
    <source>
        <dbReference type="Proteomes" id="UP000321196"/>
    </source>
</evidence>
<gene>
    <name evidence="7" type="ORF">FVP60_05460</name>
</gene>
<evidence type="ECO:0000256" key="3">
    <source>
        <dbReference type="ARBA" id="ARBA00013368"/>
    </source>
</evidence>
<comment type="subunit">
    <text evidence="2">Heterodimer of SbcC and SbcD.</text>
</comment>
<dbReference type="GO" id="GO:0006302">
    <property type="term" value="P:double-strand break repair"/>
    <property type="evidence" value="ECO:0007669"/>
    <property type="project" value="InterPro"/>
</dbReference>
<sequence length="1078" mass="114632">MKLHRLEIEGFGPFLRRQVIDFDDYDADGLFLISGKTGAGKSSLLDAVCFALYASVPRYNSLGAKRVRSDHALAEDRTEVSLTFSTGNETYRVTRSPEYERPKQRGGGMTMQQAAVQLDRLDGEQWVGIASRAVDAGNHLAEILQLNKDQFLQVILLAQNRFAKFLLADSKERQTLLRTLFGTRRFEDYQRQLIERKKTSEQSVAAARARLLDRLSDAEKLVQTQGWGEVTPGTNGAAGSAGAGGSADEAGAEGSPGDGGAEGSAGDGAVEGSADEAGTEDWRGEDRVESSRAEGNAEVPVVDAALLPVAGRLEMLSRAQERGAYRVDATKDAVDRADQARTESAATAAETRGRRERQQRRDATREELTRLEAQVPAVSLRRTELAAAREAQRVATSIKTHARDLAAADAAAATVVAAQLAWAELIRDMRDETDTHDSADVASPKAPSVAQLRALIDEHTATVGSLAAANTTEQSLELLVQRLADATDALTHAETTRQSLRDEAQQIPQQLTKLEGELATLQTRADRLDDLTSRRATVQSQLEAAQQQAGLEHDRERALHSALEANRAARASADKLDALYQQKLAGSASELAATLVDGAECPVCGSASHPHPAPPLVDPVTDADLAAATAERDERQRAATEASEAEKQAAATVARVIAAAGGQSLEHLIEAEQTAQAEMAEAQTALTAHAEAQRLRDALRERELSMTQAIDAANDTVTAAVTAQAAAIEQLRSARELVAAAREGWASVAERLDSITVERDAAQTYVAAAEGAARADEAVASSQASLDAALAETSFETAALAQEASRTVEQMVELEAVVTEHDAAVGAAKATLMELELEVLPDEAIDVATAEVAAEAAQQEWARVTSELTALRGAVDALAERIGTAIAEQAAQQEALSAHETIERLADTVSGHEPNTKRMSLETFILAAELEEIVIAANVRLADMSSGRYRLQHSDERVGNASAGLGIDIFDSFTSKSRPAHSLSGGETFLASLALALGLAEVVTGRAGGVRLDTLFIDEGFGSLDPDTLEIAMQTLDELRSGGRTVGIISHVEAMKEQIPAQLRVSVAPDGSSDITAR</sequence>
<feature type="coiled-coil region" evidence="4">
    <location>
        <begin position="628"/>
        <end position="685"/>
    </location>
</feature>
<evidence type="ECO:0000313" key="7">
    <source>
        <dbReference type="EMBL" id="TXK06404.1"/>
    </source>
</evidence>
<dbReference type="RefSeq" id="WP_147825208.1">
    <property type="nucleotide sequence ID" value="NZ_BAAARG010000001.1"/>
</dbReference>
<evidence type="ECO:0000256" key="4">
    <source>
        <dbReference type="SAM" id="Coils"/>
    </source>
</evidence>
<dbReference type="Pfam" id="PF13558">
    <property type="entry name" value="SbcC_Walker_B"/>
    <property type="match status" value="1"/>
</dbReference>
<dbReference type="InterPro" id="IPR038729">
    <property type="entry name" value="Rad50/SbcC_AAA"/>
</dbReference>
<evidence type="ECO:0000259" key="6">
    <source>
        <dbReference type="Pfam" id="PF13476"/>
    </source>
</evidence>
<dbReference type="OrthoDB" id="9795626at2"/>
<dbReference type="Pfam" id="PF13476">
    <property type="entry name" value="AAA_23"/>
    <property type="match status" value="1"/>
</dbReference>
<dbReference type="AlphaFoldDB" id="A0A5C8HQW0"/>
<dbReference type="InterPro" id="IPR027417">
    <property type="entry name" value="P-loop_NTPase"/>
</dbReference>
<name>A0A5C8HQW0_9MICO</name>
<feature type="compositionally biased region" description="Gly residues" evidence="5">
    <location>
        <begin position="254"/>
        <end position="266"/>
    </location>
</feature>
<dbReference type="SUPFAM" id="SSF52540">
    <property type="entry name" value="P-loop containing nucleoside triphosphate hydrolases"/>
    <property type="match status" value="1"/>
</dbReference>
<evidence type="ECO:0000256" key="5">
    <source>
        <dbReference type="SAM" id="MobiDB-lite"/>
    </source>
</evidence>
<feature type="compositionally biased region" description="Basic and acidic residues" evidence="5">
    <location>
        <begin position="280"/>
        <end position="292"/>
    </location>
</feature>
<proteinExistence type="inferred from homology"/>
<dbReference type="Proteomes" id="UP000321196">
    <property type="component" value="Unassembled WGS sequence"/>
</dbReference>
<dbReference type="EMBL" id="VRSW01000001">
    <property type="protein sequence ID" value="TXK06404.1"/>
    <property type="molecule type" value="Genomic_DNA"/>
</dbReference>
<organism evidence="7 8">
    <name type="scientific">Microbacterium mitrae</name>
    <dbReference type="NCBI Taxonomy" id="664640"/>
    <lineage>
        <taxon>Bacteria</taxon>
        <taxon>Bacillati</taxon>
        <taxon>Actinomycetota</taxon>
        <taxon>Actinomycetes</taxon>
        <taxon>Micrococcales</taxon>
        <taxon>Microbacteriaceae</taxon>
        <taxon>Microbacterium</taxon>
    </lineage>
</organism>
<feature type="coiled-coil region" evidence="4">
    <location>
        <begin position="483"/>
        <end position="548"/>
    </location>
</feature>
<comment type="similarity">
    <text evidence="1">Belongs to the SMC family. SbcC subfamily.</text>
</comment>
<comment type="caution">
    <text evidence="7">The sequence shown here is derived from an EMBL/GenBank/DDBJ whole genome shotgun (WGS) entry which is preliminary data.</text>
</comment>
<dbReference type="GO" id="GO:0016887">
    <property type="term" value="F:ATP hydrolysis activity"/>
    <property type="evidence" value="ECO:0007669"/>
    <property type="project" value="InterPro"/>
</dbReference>